<dbReference type="Pfam" id="PF11736">
    <property type="entry name" value="DUF3299"/>
    <property type="match status" value="1"/>
</dbReference>
<evidence type="ECO:0000256" key="1">
    <source>
        <dbReference type="SAM" id="SignalP"/>
    </source>
</evidence>
<dbReference type="InterPro" id="IPR021727">
    <property type="entry name" value="DUF3299"/>
</dbReference>
<organism evidence="2">
    <name type="scientific">Coralloluteibacterium stylophorae</name>
    <dbReference type="NCBI Taxonomy" id="1776034"/>
    <lineage>
        <taxon>Bacteria</taxon>
        <taxon>Pseudomonadati</taxon>
        <taxon>Pseudomonadota</taxon>
        <taxon>Gammaproteobacteria</taxon>
        <taxon>Lysobacterales</taxon>
        <taxon>Lysobacteraceae</taxon>
        <taxon>Coralloluteibacterium</taxon>
    </lineage>
</organism>
<dbReference type="Proteomes" id="UP000675747">
    <property type="component" value="Unassembled WGS sequence"/>
</dbReference>
<dbReference type="EMBL" id="JAGQFT020000014">
    <property type="protein sequence ID" value="MBS7458835.1"/>
    <property type="molecule type" value="Genomic_DNA"/>
</dbReference>
<reference evidence="3 4" key="1">
    <citation type="journal article" date="2021" name="Microbiol. Resour. Announc.">
        <title>Draft Genome Sequence of Coralloluteibacterium stylophorae LMG 29479T.</title>
        <authorList>
            <person name="Karlyshev A.V."/>
            <person name="Kudryashova E.B."/>
            <person name="Ariskina E.V."/>
            <person name="Conroy A.P."/>
            <person name="Abidueva E.Y."/>
        </authorList>
    </citation>
    <scope>NUCLEOTIDE SEQUENCE [LARGE SCALE GENOMIC DNA]</scope>
    <source>
        <strain evidence="3 4">LMG 29479</strain>
    </source>
</reference>
<protein>
    <submittedName>
        <fullName evidence="2">DUF3299 domain-containing protein</fullName>
    </submittedName>
</protein>
<gene>
    <name evidence="3" type="ORF">KB893_016960</name>
    <name evidence="2" type="ORF">KB893_06735</name>
</gene>
<dbReference type="RefSeq" id="WP_211926156.1">
    <property type="nucleotide sequence ID" value="NZ_JAGQFT020000014.1"/>
</dbReference>
<feature type="chain" id="PRO_5042774166" evidence="1">
    <location>
        <begin position="29"/>
        <end position="165"/>
    </location>
</feature>
<proteinExistence type="predicted"/>
<keyword evidence="1" id="KW-0732">Signal</keyword>
<keyword evidence="4" id="KW-1185">Reference proteome</keyword>
<reference evidence="2" key="2">
    <citation type="submission" date="2021-04" db="EMBL/GenBank/DDBJ databases">
        <authorList>
            <person name="Karlyshev A.V."/>
        </authorList>
    </citation>
    <scope>NUCLEOTIDE SEQUENCE</scope>
    <source>
        <strain evidence="2">LMG 29479</strain>
    </source>
</reference>
<evidence type="ECO:0000313" key="4">
    <source>
        <dbReference type="Proteomes" id="UP000675747"/>
    </source>
</evidence>
<feature type="signal peptide" evidence="1">
    <location>
        <begin position="1"/>
        <end position="28"/>
    </location>
</feature>
<evidence type="ECO:0000313" key="3">
    <source>
        <dbReference type="EMBL" id="MBS7458835.1"/>
    </source>
</evidence>
<accession>A0A8J7VSB1</accession>
<name>A0A8J7VSB1_9GAMM</name>
<sequence length="165" mass="17869">MTTPPATALPRRLFAVLALVLATAPAAARDIGWLELMPRDELQALEAMDDISHSGAGPAMNFTSERTVAEMAGVQGTMAGYIVPLNVDAQNRMIDMFLVPYFGACIHVPPPPPNQLVYIKPETPQPMGDIWDAYEVTGTLRIERAANEVGVAAYTMDLESLEVID</sequence>
<dbReference type="AlphaFoldDB" id="A0A8J7VSB1"/>
<evidence type="ECO:0000313" key="2">
    <source>
        <dbReference type="EMBL" id="MBR0562212.1"/>
    </source>
</evidence>
<dbReference type="EMBL" id="JAGQFT010000039">
    <property type="protein sequence ID" value="MBR0562212.1"/>
    <property type="molecule type" value="Genomic_DNA"/>
</dbReference>
<dbReference type="Gene3D" id="2.40.50.870">
    <property type="entry name" value="Protein of unknown function (DUF3299)"/>
    <property type="match status" value="1"/>
</dbReference>
<comment type="caution">
    <text evidence="2">The sequence shown here is derived from an EMBL/GenBank/DDBJ whole genome shotgun (WGS) entry which is preliminary data.</text>
</comment>